<feature type="transmembrane region" description="Helical" evidence="14">
    <location>
        <begin position="633"/>
        <end position="650"/>
    </location>
</feature>
<reference evidence="18" key="3">
    <citation type="submission" date="2021-02" db="UniProtKB">
        <authorList>
            <consortium name="EnsemblMetazoa"/>
        </authorList>
    </citation>
    <scope>IDENTIFICATION</scope>
    <source>
        <strain evidence="18">USDA</strain>
    </source>
</reference>
<comment type="subcellular location">
    <subcellularLocation>
        <location evidence="2 14">Endoplasmic reticulum membrane</location>
        <topology evidence="2 14">Multi-pass membrane protein</topology>
    </subcellularLocation>
</comment>
<proteinExistence type="inferred from homology"/>
<keyword evidence="12 14" id="KW-0472">Membrane</keyword>
<dbReference type="OMA" id="QSYFHRE"/>
<accession>E0VCU4</accession>
<dbReference type="VEuPathDB" id="VectorBase:PHUM097470"/>
<keyword evidence="9 14" id="KW-0812">Transmembrane</keyword>
<dbReference type="InterPro" id="IPR017850">
    <property type="entry name" value="Alkaline_phosphatase_core_sf"/>
</dbReference>
<evidence type="ECO:0000259" key="15">
    <source>
        <dbReference type="Pfam" id="PF00884"/>
    </source>
</evidence>
<evidence type="ECO:0000256" key="2">
    <source>
        <dbReference type="ARBA" id="ARBA00004477"/>
    </source>
</evidence>
<dbReference type="PANTHER" id="PTHR12250:SF0">
    <property type="entry name" value="GPI ETHANOLAMINE PHOSPHATE TRANSFERASE 1"/>
    <property type="match status" value="1"/>
</dbReference>
<name>E0VCU4_PEDHC</name>
<feature type="transmembrane region" description="Helical" evidence="14">
    <location>
        <begin position="594"/>
        <end position="613"/>
    </location>
</feature>
<evidence type="ECO:0000256" key="10">
    <source>
        <dbReference type="ARBA" id="ARBA00022824"/>
    </source>
</evidence>
<evidence type="ECO:0000256" key="4">
    <source>
        <dbReference type="ARBA" id="ARBA00008400"/>
    </source>
</evidence>
<feature type="transmembrane region" description="Helical" evidence="14">
    <location>
        <begin position="6"/>
        <end position="26"/>
    </location>
</feature>
<evidence type="ECO:0000256" key="7">
    <source>
        <dbReference type="ARBA" id="ARBA00022502"/>
    </source>
</evidence>
<organism>
    <name type="scientific">Pediculus humanus subsp. corporis</name>
    <name type="common">Body louse</name>
    <dbReference type="NCBI Taxonomy" id="121224"/>
    <lineage>
        <taxon>Eukaryota</taxon>
        <taxon>Metazoa</taxon>
        <taxon>Ecdysozoa</taxon>
        <taxon>Arthropoda</taxon>
        <taxon>Hexapoda</taxon>
        <taxon>Insecta</taxon>
        <taxon>Pterygota</taxon>
        <taxon>Neoptera</taxon>
        <taxon>Paraneoptera</taxon>
        <taxon>Psocodea</taxon>
        <taxon>Troctomorpha</taxon>
        <taxon>Phthiraptera</taxon>
        <taxon>Anoplura</taxon>
        <taxon>Pediculidae</taxon>
        <taxon>Pediculus</taxon>
    </lineage>
</organism>
<evidence type="ECO:0000256" key="8">
    <source>
        <dbReference type="ARBA" id="ARBA00022679"/>
    </source>
</evidence>
<dbReference type="InterPro" id="IPR017852">
    <property type="entry name" value="GPI_EtnP_transferase_1_C"/>
</dbReference>
<dbReference type="EnsemblMetazoa" id="PHUM097470-RA">
    <property type="protein sequence ID" value="PHUM097470-PA"/>
    <property type="gene ID" value="PHUM097470"/>
</dbReference>
<sequence>MKKHYLFGFGVIIHVIFLLSIFDIYFKSPILSSVPSESNHITPPGKRVVLFSVDGLRVDSLFDVDPFNKQYVAKYMLDIIKYRGRWGISHTRVPTESRPGHVAMLAGFYEDPSAITKGDTKEYDNWVYEKFQKFIKTTSHREHLEKKGIFFFLHFLGQDTSGHTDKPHSVKYRENLKNVDELVMKIETLFENFYHDNDTTFIFTSDHGMTDWGSHGAGTVEEVNTPFIAWGSGIKKPFDSSEQTDINQADITPLVSILLGSSIPVNSIGVLPTEYLDMPYKHIAEAIKLNAKQIVAQYIKAMQNLKEQTLSWLHFPFKDLKLPVLSSKLQSINNLINLKKYSEANLESKILIENSLRGLDYYQNYYQIPLLMCISLSYLGWIAYLLLVLFDTVNEVSFYRTFKKYDNKFLFVVRLLGILISTWNNYTIHNHFNKYQSLIKFNQCISWILLVASFFLLFWGDKMIMKKLVEVFMTLSIPFILLSITHEGFFLMFLFIHLYCWILIEKSLNNQHSYYSDFRIAYFFLTYIFLSFFGLGNISSLNSFDTAWVRCFLTVFMPFIMSALIILKTVIPFLVVCCTMRTITSILKIQSERLFVIVLLFCNVMALNFLFLIKNKGSWLDIGMSISHYVLQQVTIVFLLILFYIAKFLLQFTYNTSNSLENIVKHTKPSKSLPIFYDPTKIHKFQ</sequence>
<keyword evidence="10 14" id="KW-0256">Endoplasmic reticulum</keyword>
<gene>
    <name evidence="18" type="primary">8238057</name>
    <name evidence="17" type="ORF">Phum_PHUM097470</name>
</gene>
<dbReference type="STRING" id="121224.E0VCU4"/>
<keyword evidence="13" id="KW-0325">Glycoprotein</keyword>
<dbReference type="Gene3D" id="3.40.720.10">
    <property type="entry name" value="Alkaline Phosphatase, subunit A"/>
    <property type="match status" value="2"/>
</dbReference>
<dbReference type="Pfam" id="PF04987">
    <property type="entry name" value="PigN"/>
    <property type="match status" value="2"/>
</dbReference>
<keyword evidence="11 14" id="KW-1133">Transmembrane helix</keyword>
<dbReference type="InterPro" id="IPR007070">
    <property type="entry name" value="GPI_EtnP_transferase_1"/>
</dbReference>
<evidence type="ECO:0000259" key="16">
    <source>
        <dbReference type="Pfam" id="PF04987"/>
    </source>
</evidence>
<dbReference type="SUPFAM" id="SSF53649">
    <property type="entry name" value="Alkaline phosphatase-like"/>
    <property type="match status" value="1"/>
</dbReference>
<dbReference type="GO" id="GO:0051377">
    <property type="term" value="F:mannose-ethanolamine phosphotransferase activity"/>
    <property type="evidence" value="ECO:0007669"/>
    <property type="project" value="UniProtKB-UniRule"/>
</dbReference>
<evidence type="ECO:0000256" key="9">
    <source>
        <dbReference type="ARBA" id="ARBA00022692"/>
    </source>
</evidence>
<reference evidence="17" key="1">
    <citation type="submission" date="2007-04" db="EMBL/GenBank/DDBJ databases">
        <title>Annotation of Pediculus humanus corporis strain USDA.</title>
        <authorList>
            <person name="Kirkness E."/>
            <person name="Hannick L."/>
            <person name="Hass B."/>
            <person name="Bruggner R."/>
            <person name="Lawson D."/>
            <person name="Bidwell S."/>
            <person name="Joardar V."/>
            <person name="Caler E."/>
            <person name="Walenz B."/>
            <person name="Inman J."/>
            <person name="Schobel S."/>
            <person name="Galinsky K."/>
            <person name="Amedeo P."/>
            <person name="Strausberg R."/>
        </authorList>
    </citation>
    <scope>NUCLEOTIDE SEQUENCE</scope>
    <source>
        <strain evidence="17">USDA</strain>
    </source>
</reference>
<comment type="similarity">
    <text evidence="4 14">Belongs to the PIGG/PIGN/PIGO family. PIGN subfamily.</text>
</comment>
<feature type="transmembrane region" description="Helical" evidence="14">
    <location>
        <begin position="409"/>
        <end position="426"/>
    </location>
</feature>
<feature type="transmembrane region" description="Helical" evidence="14">
    <location>
        <begin position="547"/>
        <end position="574"/>
    </location>
</feature>
<dbReference type="GO" id="GO:0005789">
    <property type="term" value="C:endoplasmic reticulum membrane"/>
    <property type="evidence" value="ECO:0007669"/>
    <property type="project" value="UniProtKB-SubCell"/>
</dbReference>
<keyword evidence="19" id="KW-1185">Reference proteome</keyword>
<feature type="transmembrane region" description="Helical" evidence="14">
    <location>
        <begin position="516"/>
        <end position="535"/>
    </location>
</feature>
<protein>
    <recommendedName>
        <fullName evidence="6 14">GPI ethanolamine phosphate transferase 1</fullName>
        <ecNumber evidence="14">2.-.-.-</ecNumber>
    </recommendedName>
</protein>
<feature type="transmembrane region" description="Helical" evidence="14">
    <location>
        <begin position="438"/>
        <end position="459"/>
    </location>
</feature>
<feature type="domain" description="GPI ethanolamine phosphate transferase 1 C-terminal" evidence="16">
    <location>
        <begin position="406"/>
        <end position="618"/>
    </location>
</feature>
<feature type="transmembrane region" description="Helical" evidence="14">
    <location>
        <begin position="479"/>
        <end position="504"/>
    </location>
</feature>
<evidence type="ECO:0000313" key="19">
    <source>
        <dbReference type="Proteomes" id="UP000009046"/>
    </source>
</evidence>
<feature type="transmembrane region" description="Helical" evidence="14">
    <location>
        <begin position="365"/>
        <end position="389"/>
    </location>
</feature>
<dbReference type="OrthoDB" id="2748310at2759"/>
<dbReference type="AlphaFoldDB" id="E0VCU4"/>
<comment type="cofactor">
    <cofactor evidence="1">
        <name>Ca(2+)</name>
        <dbReference type="ChEBI" id="CHEBI:29108"/>
    </cofactor>
</comment>
<evidence type="ECO:0000256" key="13">
    <source>
        <dbReference type="ARBA" id="ARBA00023180"/>
    </source>
</evidence>
<evidence type="ECO:0000256" key="14">
    <source>
        <dbReference type="RuleBase" id="RU367138"/>
    </source>
</evidence>
<keyword evidence="7 14" id="KW-0337">GPI-anchor biosynthesis</keyword>
<dbReference type="InterPro" id="IPR000917">
    <property type="entry name" value="Sulfatase_N"/>
</dbReference>
<comment type="function">
    <text evidence="14">Ethanolamine phosphate transferase involved in glycosylphosphatidylinositol-anchor biosynthesis. Transfers ethanolamine phosphate to the first alpha-1,4-linked mannose of the glycosylphosphatidylinositol precursor of GPI-anchor.</text>
</comment>
<dbReference type="CTD" id="8238057"/>
<dbReference type="InParanoid" id="E0VCU4"/>
<evidence type="ECO:0000256" key="5">
    <source>
        <dbReference type="ARBA" id="ARBA00008779"/>
    </source>
</evidence>
<evidence type="ECO:0000313" key="17">
    <source>
        <dbReference type="EMBL" id="EEB11200.1"/>
    </source>
</evidence>
<evidence type="ECO:0000256" key="11">
    <source>
        <dbReference type="ARBA" id="ARBA00022989"/>
    </source>
</evidence>
<feature type="domain" description="Sulfatase N-terminal" evidence="15">
    <location>
        <begin position="120"/>
        <end position="260"/>
    </location>
</feature>
<evidence type="ECO:0000256" key="6">
    <source>
        <dbReference type="ARBA" id="ARBA00020831"/>
    </source>
</evidence>
<dbReference type="GeneID" id="8238057"/>
<reference evidence="17" key="2">
    <citation type="submission" date="2007-04" db="EMBL/GenBank/DDBJ databases">
        <title>The genome of the human body louse.</title>
        <authorList>
            <consortium name="The Human Body Louse Genome Consortium"/>
            <person name="Kirkness E."/>
            <person name="Walenz B."/>
            <person name="Hass B."/>
            <person name="Bruggner R."/>
            <person name="Strausberg R."/>
        </authorList>
    </citation>
    <scope>NUCLEOTIDE SEQUENCE</scope>
    <source>
        <strain evidence="17">USDA</strain>
    </source>
</reference>
<dbReference type="HOGENOM" id="CLU_007676_0_0_1"/>
<dbReference type="EC" id="2.-.-.-" evidence="14"/>
<comment type="caution">
    <text evidence="14">Lacks conserved residue(s) required for the propagation of feature annotation.</text>
</comment>
<dbReference type="Pfam" id="PF00884">
    <property type="entry name" value="Sulfatase"/>
    <property type="match status" value="1"/>
</dbReference>
<dbReference type="UniPathway" id="UPA00196"/>
<feature type="domain" description="GPI ethanolamine phosphate transferase 1 C-terminal" evidence="16">
    <location>
        <begin position="357"/>
        <end position="392"/>
    </location>
</feature>
<dbReference type="eggNOG" id="KOG2124">
    <property type="taxonomic scope" value="Eukaryota"/>
</dbReference>
<dbReference type="GO" id="GO:0006506">
    <property type="term" value="P:GPI anchor biosynthetic process"/>
    <property type="evidence" value="ECO:0007669"/>
    <property type="project" value="UniProtKB-UniPathway"/>
</dbReference>
<dbReference type="EMBL" id="DS235065">
    <property type="protein sequence ID" value="EEB11200.1"/>
    <property type="molecule type" value="Genomic_DNA"/>
</dbReference>
<dbReference type="FunCoup" id="E0VCU4">
    <property type="interactions" value="1025"/>
</dbReference>
<dbReference type="EMBL" id="AAZO01001165">
    <property type="status" value="NOT_ANNOTATED_CDS"/>
    <property type="molecule type" value="Genomic_DNA"/>
</dbReference>
<dbReference type="PANTHER" id="PTHR12250">
    <property type="entry name" value="PHOSPHATIDYLINOSITOL GLYCAN, CLASS N"/>
    <property type="match status" value="1"/>
</dbReference>
<evidence type="ECO:0000313" key="18">
    <source>
        <dbReference type="EnsemblMetazoa" id="PHUM097470-PA"/>
    </source>
</evidence>
<dbReference type="KEGG" id="phu:Phum_PHUM097470"/>
<dbReference type="Proteomes" id="UP000009046">
    <property type="component" value="Unassembled WGS sequence"/>
</dbReference>
<comment type="pathway">
    <text evidence="3 14">Glycolipid biosynthesis; glycosylphosphatidylinositol-anchor biosynthesis.</text>
</comment>
<dbReference type="CDD" id="cd16020">
    <property type="entry name" value="GPI_EPT_1"/>
    <property type="match status" value="1"/>
</dbReference>
<comment type="similarity">
    <text evidence="5">Belongs to the sulfatase family.</text>
</comment>
<evidence type="ECO:0000256" key="12">
    <source>
        <dbReference type="ARBA" id="ARBA00023136"/>
    </source>
</evidence>
<keyword evidence="8 14" id="KW-0808">Transferase</keyword>
<evidence type="ECO:0000256" key="1">
    <source>
        <dbReference type="ARBA" id="ARBA00001913"/>
    </source>
</evidence>
<dbReference type="InterPro" id="IPR037671">
    <property type="entry name" value="PIGN_N"/>
</dbReference>
<evidence type="ECO:0000256" key="3">
    <source>
        <dbReference type="ARBA" id="ARBA00004687"/>
    </source>
</evidence>
<dbReference type="RefSeq" id="XP_002423938.1">
    <property type="nucleotide sequence ID" value="XM_002423893.1"/>
</dbReference>